<gene>
    <name evidence="2" type="ORF">C7K25_03890</name>
</gene>
<proteinExistence type="predicted"/>
<reference evidence="2" key="2">
    <citation type="journal article" date="2022" name="Sci. Rep.">
        <title>In silico prediction of the enzymes involved in the degradation of the herbicide molinate by Gulosibacter molinativorax ON4T.</title>
        <authorList>
            <person name="Lopes A.R."/>
            <person name="Bunin E."/>
            <person name="Viana A.T."/>
            <person name="Froufe H."/>
            <person name="Munoz-Merida A."/>
            <person name="Pinho D."/>
            <person name="Figueiredo J."/>
            <person name="Barroso C."/>
            <person name="Vaz-Moreira I."/>
            <person name="Bellanger X."/>
            <person name="Egas C."/>
            <person name="Nunes O.C."/>
        </authorList>
    </citation>
    <scope>NUCLEOTIDE SEQUENCE</scope>
    <source>
        <strain evidence="2">ON4</strain>
    </source>
</reference>
<feature type="signal peptide" evidence="1">
    <location>
        <begin position="1"/>
        <end position="31"/>
    </location>
</feature>
<protein>
    <recommendedName>
        <fullName evidence="4">Tat pathway signal sequence domain protein</fullName>
    </recommendedName>
</protein>
<keyword evidence="3" id="KW-1185">Reference proteome</keyword>
<evidence type="ECO:0008006" key="4">
    <source>
        <dbReference type="Google" id="ProtNLM"/>
    </source>
</evidence>
<dbReference type="RefSeq" id="WP_026936199.1">
    <property type="nucleotide sequence ID" value="NZ_CP028426.1"/>
</dbReference>
<name>A0ABT7C5R6_9MICO</name>
<feature type="chain" id="PRO_5046233794" description="Tat pathway signal sequence domain protein" evidence="1">
    <location>
        <begin position="32"/>
        <end position="357"/>
    </location>
</feature>
<dbReference type="Proteomes" id="UP001170379">
    <property type="component" value="Unassembled WGS sequence"/>
</dbReference>
<evidence type="ECO:0000256" key="1">
    <source>
        <dbReference type="SAM" id="SignalP"/>
    </source>
</evidence>
<reference evidence="2" key="1">
    <citation type="submission" date="2018-03" db="EMBL/GenBank/DDBJ databases">
        <authorList>
            <person name="Nunes O.C."/>
            <person name="Lopes A.R."/>
            <person name="Froufe H."/>
            <person name="Munoz-Merida A."/>
            <person name="Barroso C."/>
            <person name="Egas C."/>
        </authorList>
    </citation>
    <scope>NUCLEOTIDE SEQUENCE</scope>
    <source>
        <strain evidence="2">ON4</strain>
    </source>
</reference>
<dbReference type="EMBL" id="PXVD01000005">
    <property type="protein sequence ID" value="MDJ1370519.1"/>
    <property type="molecule type" value="Genomic_DNA"/>
</dbReference>
<keyword evidence="1" id="KW-0732">Signal</keyword>
<evidence type="ECO:0000313" key="2">
    <source>
        <dbReference type="EMBL" id="MDJ1370519.1"/>
    </source>
</evidence>
<sequence>MAHVAMHPRRSTRIAAAIALASGLWLSGCSADSATEAAPLSGTTISATGALPRTTYDAHPHDREHVLEVPGAAFWVNQTALTDSVPWDVGADLVESLPEDAEPTFDSIHSSAGEEFLIVQVLGAAPTTMPQEPLYFPHESRVLVDGEEVPGLHGAIALESSGGLSGTSETWLLVSVPEGSAPDSVVLEFTQDDRTQRLSLIDGTRVESDVEEYYDTVLTTSHEEVWWEYRDETLRGDLIITAGLVTGAQVTPALAPAGWAEPGYTYLGVELGHTSQVREFTHTGQITLTFQDGSQLEPIDLGGQPAGTAQESTVWFSVPLDTGSATVSIEQTGSLDGTKLDFGVTEFGITLEPRPAS</sequence>
<accession>A0ABT7C5R6</accession>
<evidence type="ECO:0000313" key="3">
    <source>
        <dbReference type="Proteomes" id="UP001170379"/>
    </source>
</evidence>
<comment type="caution">
    <text evidence="2">The sequence shown here is derived from an EMBL/GenBank/DDBJ whole genome shotgun (WGS) entry which is preliminary data.</text>
</comment>
<organism evidence="2 3">
    <name type="scientific">Gulosibacter molinativorax</name>
    <dbReference type="NCBI Taxonomy" id="256821"/>
    <lineage>
        <taxon>Bacteria</taxon>
        <taxon>Bacillati</taxon>
        <taxon>Actinomycetota</taxon>
        <taxon>Actinomycetes</taxon>
        <taxon>Micrococcales</taxon>
        <taxon>Microbacteriaceae</taxon>
        <taxon>Gulosibacter</taxon>
    </lineage>
</organism>